<evidence type="ECO:0000313" key="2">
    <source>
        <dbReference type="Proteomes" id="UP001500631"/>
    </source>
</evidence>
<comment type="caution">
    <text evidence="1">The sequence shown here is derived from an EMBL/GenBank/DDBJ whole genome shotgun (WGS) entry which is preliminary data.</text>
</comment>
<evidence type="ECO:0000313" key="1">
    <source>
        <dbReference type="EMBL" id="GAA5097431.1"/>
    </source>
</evidence>
<sequence>MTATYPWLNWANNEIGVRRTGIGAGNPRIIEYWKIFKMGGIKNERVPWCSAFVGAALESVGINTNSEASIYKKRTKDSSQYWLHWSFGQTLEAPAYGCLAVMERQGGGHVGFVIGKTQDGKHLILLGGNQGSAVSIAKFPIEKFIGYVMPVGFKPDFALPKSDASSEHLLK</sequence>
<dbReference type="InterPro" id="IPR013423">
    <property type="entry name" value="CHP02594"/>
</dbReference>
<proteinExistence type="predicted"/>
<keyword evidence="2" id="KW-1185">Reference proteome</keyword>
<dbReference type="EMBL" id="BAABKE010000003">
    <property type="protein sequence ID" value="GAA5097431.1"/>
    <property type="molecule type" value="Genomic_DNA"/>
</dbReference>
<name>A0ABP9MJ67_9GAMM</name>
<organism evidence="1 2">
    <name type="scientific">Wohlfahrtiimonas larvae</name>
    <dbReference type="NCBI Taxonomy" id="1157986"/>
    <lineage>
        <taxon>Bacteria</taxon>
        <taxon>Pseudomonadati</taxon>
        <taxon>Pseudomonadota</taxon>
        <taxon>Gammaproteobacteria</taxon>
        <taxon>Cardiobacteriales</taxon>
        <taxon>Ignatzschineriaceae</taxon>
        <taxon>Wohlfahrtiimonas</taxon>
    </lineage>
</organism>
<gene>
    <name evidence="1" type="ORF">GCM10023338_08830</name>
</gene>
<protein>
    <submittedName>
        <fullName evidence="1">TIGR02594 family protein</fullName>
    </submittedName>
</protein>
<dbReference type="NCBIfam" id="TIGR02594">
    <property type="entry name" value="TIGR02594 family protein"/>
    <property type="match status" value="1"/>
</dbReference>
<dbReference type="RefSeq" id="WP_345667308.1">
    <property type="nucleotide sequence ID" value="NZ_BAABKE010000003.1"/>
</dbReference>
<dbReference type="Proteomes" id="UP001500631">
    <property type="component" value="Unassembled WGS sequence"/>
</dbReference>
<reference evidence="2" key="1">
    <citation type="journal article" date="2019" name="Int. J. Syst. Evol. Microbiol.">
        <title>The Global Catalogue of Microorganisms (GCM) 10K type strain sequencing project: providing services to taxonomists for standard genome sequencing and annotation.</title>
        <authorList>
            <consortium name="The Broad Institute Genomics Platform"/>
            <consortium name="The Broad Institute Genome Sequencing Center for Infectious Disease"/>
            <person name="Wu L."/>
            <person name="Ma J."/>
        </authorList>
    </citation>
    <scope>NUCLEOTIDE SEQUENCE [LARGE SCALE GENOMIC DNA]</scope>
    <source>
        <strain evidence="2">JCM 18424</strain>
    </source>
</reference>
<accession>A0ABP9MJ67</accession>